<reference evidence="3" key="1">
    <citation type="submission" date="2020-01" db="EMBL/GenBank/DDBJ databases">
        <authorList>
            <person name="Richard D."/>
        </authorList>
    </citation>
    <scope>NUCLEOTIDE SEQUENCE</scope>
    <source>
        <strain evidence="3">JP541</strain>
    </source>
</reference>
<dbReference type="InterPro" id="IPR000056">
    <property type="entry name" value="Ribul_P_3_epim-like"/>
</dbReference>
<name>A0A8I0HCP4_XANCI</name>
<dbReference type="Proteomes" id="UP000653002">
    <property type="component" value="Unassembled WGS sequence"/>
</dbReference>
<keyword evidence="2" id="KW-0413">Isomerase</keyword>
<evidence type="ECO:0000256" key="2">
    <source>
        <dbReference type="ARBA" id="ARBA00023235"/>
    </source>
</evidence>
<evidence type="ECO:0000313" key="3">
    <source>
        <dbReference type="EMBL" id="MBD4337943.1"/>
    </source>
</evidence>
<dbReference type="SUPFAM" id="SSF51366">
    <property type="entry name" value="Ribulose-phoshate binding barrel"/>
    <property type="match status" value="1"/>
</dbReference>
<accession>A0A8I0HCP4</accession>
<dbReference type="EMBL" id="JAABFR010001443">
    <property type="protein sequence ID" value="MBD4337943.1"/>
    <property type="molecule type" value="Genomic_DNA"/>
</dbReference>
<dbReference type="GO" id="GO:0046872">
    <property type="term" value="F:metal ion binding"/>
    <property type="evidence" value="ECO:0007669"/>
    <property type="project" value="UniProtKB-KW"/>
</dbReference>
<dbReference type="Gene3D" id="3.20.20.70">
    <property type="entry name" value="Aldolase class I"/>
    <property type="match status" value="1"/>
</dbReference>
<dbReference type="InterPro" id="IPR013785">
    <property type="entry name" value="Aldolase_TIM"/>
</dbReference>
<dbReference type="GO" id="GO:0005975">
    <property type="term" value="P:carbohydrate metabolic process"/>
    <property type="evidence" value="ECO:0007669"/>
    <property type="project" value="InterPro"/>
</dbReference>
<organism evidence="3 4">
    <name type="scientific">Xanthomonas citri pv. citri</name>
    <dbReference type="NCBI Taxonomy" id="611301"/>
    <lineage>
        <taxon>Bacteria</taxon>
        <taxon>Pseudomonadati</taxon>
        <taxon>Pseudomonadota</taxon>
        <taxon>Gammaproteobacteria</taxon>
        <taxon>Lysobacterales</taxon>
        <taxon>Lysobacteraceae</taxon>
        <taxon>Xanthomonas</taxon>
    </lineage>
</organism>
<comment type="caution">
    <text evidence="3">The sequence shown here is derived from an EMBL/GenBank/DDBJ whole genome shotgun (WGS) entry which is preliminary data.</text>
</comment>
<gene>
    <name evidence="3" type="ORF">GUH15_18150</name>
</gene>
<keyword evidence="1" id="KW-0479">Metal-binding</keyword>
<feature type="non-terminal residue" evidence="3">
    <location>
        <position position="1"/>
    </location>
</feature>
<dbReference type="AlphaFoldDB" id="A0A8I0HCP4"/>
<protein>
    <submittedName>
        <fullName evidence="3">Ribulose-phosphate 3-epimerase</fullName>
    </submittedName>
</protein>
<proteinExistence type="predicted"/>
<dbReference type="Pfam" id="PF00834">
    <property type="entry name" value="Ribul_P_3_epim"/>
    <property type="match status" value="1"/>
</dbReference>
<evidence type="ECO:0000313" key="4">
    <source>
        <dbReference type="Proteomes" id="UP000653002"/>
    </source>
</evidence>
<evidence type="ECO:0000256" key="1">
    <source>
        <dbReference type="ARBA" id="ARBA00022723"/>
    </source>
</evidence>
<dbReference type="GO" id="GO:0016857">
    <property type="term" value="F:racemase and epimerase activity, acting on carbohydrates and derivatives"/>
    <property type="evidence" value="ECO:0007669"/>
    <property type="project" value="InterPro"/>
</dbReference>
<sequence>IPHTLDKVRELRRMIDGSRSKALIEVDGGVNRDTGRLLVEAGADVLVAGSAVFHAADAIEEIRVLKNL</sequence>
<dbReference type="PANTHER" id="PTHR11749">
    <property type="entry name" value="RIBULOSE-5-PHOSPHATE-3-EPIMERASE"/>
    <property type="match status" value="1"/>
</dbReference>
<dbReference type="InterPro" id="IPR011060">
    <property type="entry name" value="RibuloseP-bd_barrel"/>
</dbReference>